<keyword evidence="3" id="KW-1185">Reference proteome</keyword>
<dbReference type="AlphaFoldDB" id="A0A0C3A3J9"/>
<organism evidence="2 3">
    <name type="scientific">Scleroderma citrinum Foug A</name>
    <dbReference type="NCBI Taxonomy" id="1036808"/>
    <lineage>
        <taxon>Eukaryota</taxon>
        <taxon>Fungi</taxon>
        <taxon>Dikarya</taxon>
        <taxon>Basidiomycota</taxon>
        <taxon>Agaricomycotina</taxon>
        <taxon>Agaricomycetes</taxon>
        <taxon>Agaricomycetidae</taxon>
        <taxon>Boletales</taxon>
        <taxon>Sclerodermatineae</taxon>
        <taxon>Sclerodermataceae</taxon>
        <taxon>Scleroderma</taxon>
    </lineage>
</organism>
<evidence type="ECO:0000256" key="1">
    <source>
        <dbReference type="SAM" id="MobiDB-lite"/>
    </source>
</evidence>
<gene>
    <name evidence="2" type="ORF">SCLCIDRAFT_1217814</name>
</gene>
<accession>A0A0C3A3J9</accession>
<name>A0A0C3A3J9_9AGAM</name>
<reference evidence="2 3" key="1">
    <citation type="submission" date="2014-04" db="EMBL/GenBank/DDBJ databases">
        <authorList>
            <consortium name="DOE Joint Genome Institute"/>
            <person name="Kuo A."/>
            <person name="Kohler A."/>
            <person name="Nagy L.G."/>
            <person name="Floudas D."/>
            <person name="Copeland A."/>
            <person name="Barry K.W."/>
            <person name="Cichocki N."/>
            <person name="Veneault-Fourrey C."/>
            <person name="LaButti K."/>
            <person name="Lindquist E.A."/>
            <person name="Lipzen A."/>
            <person name="Lundell T."/>
            <person name="Morin E."/>
            <person name="Murat C."/>
            <person name="Sun H."/>
            <person name="Tunlid A."/>
            <person name="Henrissat B."/>
            <person name="Grigoriev I.V."/>
            <person name="Hibbett D.S."/>
            <person name="Martin F."/>
            <person name="Nordberg H.P."/>
            <person name="Cantor M.N."/>
            <person name="Hua S.X."/>
        </authorList>
    </citation>
    <scope>NUCLEOTIDE SEQUENCE [LARGE SCALE GENOMIC DNA]</scope>
    <source>
        <strain evidence="2 3">Foug A</strain>
    </source>
</reference>
<dbReference type="HOGENOM" id="CLU_1289622_0_0_1"/>
<reference evidence="3" key="2">
    <citation type="submission" date="2015-01" db="EMBL/GenBank/DDBJ databases">
        <title>Evolutionary Origins and Diversification of the Mycorrhizal Mutualists.</title>
        <authorList>
            <consortium name="DOE Joint Genome Institute"/>
            <consortium name="Mycorrhizal Genomics Consortium"/>
            <person name="Kohler A."/>
            <person name="Kuo A."/>
            <person name="Nagy L.G."/>
            <person name="Floudas D."/>
            <person name="Copeland A."/>
            <person name="Barry K.W."/>
            <person name="Cichocki N."/>
            <person name="Veneault-Fourrey C."/>
            <person name="LaButti K."/>
            <person name="Lindquist E.A."/>
            <person name="Lipzen A."/>
            <person name="Lundell T."/>
            <person name="Morin E."/>
            <person name="Murat C."/>
            <person name="Riley R."/>
            <person name="Ohm R."/>
            <person name="Sun H."/>
            <person name="Tunlid A."/>
            <person name="Henrissat B."/>
            <person name="Grigoriev I.V."/>
            <person name="Hibbett D.S."/>
            <person name="Martin F."/>
        </authorList>
    </citation>
    <scope>NUCLEOTIDE SEQUENCE [LARGE SCALE GENOMIC DNA]</scope>
    <source>
        <strain evidence="3">Foug A</strain>
    </source>
</reference>
<proteinExistence type="predicted"/>
<dbReference type="Proteomes" id="UP000053989">
    <property type="component" value="Unassembled WGS sequence"/>
</dbReference>
<evidence type="ECO:0000313" key="3">
    <source>
        <dbReference type="Proteomes" id="UP000053989"/>
    </source>
</evidence>
<dbReference type="InParanoid" id="A0A0C3A3J9"/>
<sequence>MHHFLAEKNTIKKPNQAILRGLYSVHTPVQLVYETLEIERPEGYRLTRQVKDVMLKLFDFTKLWEKQSLGRMRVLRKTIIEKIPFHFEKYEDFWIVDVIMRRVYNRRNVLARAQMVYTQTKTKRSGGRSKTQSKPVSRELSPSPGRDRLLKFLSLAQPPATHLLFRLVSTGLRGDREFQQFIDMASRVREKFLYAALEKDARKCEIEALVRAAETIKSKGFNVV</sequence>
<feature type="region of interest" description="Disordered" evidence="1">
    <location>
        <begin position="120"/>
        <end position="145"/>
    </location>
</feature>
<dbReference type="OrthoDB" id="2664791at2759"/>
<dbReference type="EMBL" id="KN822075">
    <property type="protein sequence ID" value="KIM59262.1"/>
    <property type="molecule type" value="Genomic_DNA"/>
</dbReference>
<protein>
    <submittedName>
        <fullName evidence="2">Uncharacterized protein</fullName>
    </submittedName>
</protein>
<evidence type="ECO:0000313" key="2">
    <source>
        <dbReference type="EMBL" id="KIM59262.1"/>
    </source>
</evidence>